<keyword evidence="1" id="KW-0732">Signal</keyword>
<dbReference type="AlphaFoldDB" id="A0A1Z5JVM8"/>
<proteinExistence type="predicted"/>
<evidence type="ECO:0000256" key="1">
    <source>
        <dbReference type="SAM" id="SignalP"/>
    </source>
</evidence>
<evidence type="ECO:0000313" key="2">
    <source>
        <dbReference type="EMBL" id="GAX17801.1"/>
    </source>
</evidence>
<sequence length="409" mass="46861">MASLSTQQVYALCLFLLAVHSLLRSSFYSSRFSTVPLRKDQVFPQNTTEAKIDSIEISQPKVVYKHLRQFFEKGRIPLCDDVAKHLALKNHSIDNAIVRYYYLFDCEEMYTSGRGTGNWLWFLYSVRQAAYQMGHVQLEMECRETHNQSQLVIPWIMGNFAPYPRDSPLETACQATWDMEDWMIEDIRYELRRMAVSMIGVPSAHHPAADFQMDEDRERRLRLPTPSSPLFTGIEIDDVAIHFRCGDLLEEKHGPDYGYAPFTALARFISEKARSIGIITQPFQGQIRKNDRKDTGRCAILVGALQTFLQQAVPKATVTIRNAPTETITLAFTRLIMANQSIAAGTSTFVAMPFYATFGTAYHVDRNEMIDNTWIYKMWREENGTDKILNRLTGNVSSVSSYDKQKILI</sequence>
<organism evidence="2 3">
    <name type="scientific">Fistulifera solaris</name>
    <name type="common">Oleaginous diatom</name>
    <dbReference type="NCBI Taxonomy" id="1519565"/>
    <lineage>
        <taxon>Eukaryota</taxon>
        <taxon>Sar</taxon>
        <taxon>Stramenopiles</taxon>
        <taxon>Ochrophyta</taxon>
        <taxon>Bacillariophyta</taxon>
        <taxon>Bacillariophyceae</taxon>
        <taxon>Bacillariophycidae</taxon>
        <taxon>Naviculales</taxon>
        <taxon>Naviculaceae</taxon>
        <taxon>Fistulifera</taxon>
    </lineage>
</organism>
<feature type="chain" id="PRO_5012148032" evidence="1">
    <location>
        <begin position="25"/>
        <end position="409"/>
    </location>
</feature>
<feature type="signal peptide" evidence="1">
    <location>
        <begin position="1"/>
        <end position="24"/>
    </location>
</feature>
<dbReference type="EMBL" id="BDSP01000122">
    <property type="protein sequence ID" value="GAX17801.1"/>
    <property type="molecule type" value="Genomic_DNA"/>
</dbReference>
<name>A0A1Z5JVM8_FISSO</name>
<gene>
    <name evidence="2" type="ORF">FisN_24Hu128</name>
</gene>
<reference evidence="2 3" key="1">
    <citation type="journal article" date="2015" name="Plant Cell">
        <title>Oil accumulation by the oleaginous diatom Fistulifera solaris as revealed by the genome and transcriptome.</title>
        <authorList>
            <person name="Tanaka T."/>
            <person name="Maeda Y."/>
            <person name="Veluchamy A."/>
            <person name="Tanaka M."/>
            <person name="Abida H."/>
            <person name="Marechal E."/>
            <person name="Bowler C."/>
            <person name="Muto M."/>
            <person name="Sunaga Y."/>
            <person name="Tanaka M."/>
            <person name="Yoshino T."/>
            <person name="Taniguchi T."/>
            <person name="Fukuda Y."/>
            <person name="Nemoto M."/>
            <person name="Matsumoto M."/>
            <person name="Wong P.S."/>
            <person name="Aburatani S."/>
            <person name="Fujibuchi W."/>
        </authorList>
    </citation>
    <scope>NUCLEOTIDE SEQUENCE [LARGE SCALE GENOMIC DNA]</scope>
    <source>
        <strain evidence="2 3">JPCC DA0580</strain>
    </source>
</reference>
<evidence type="ECO:0000313" key="3">
    <source>
        <dbReference type="Proteomes" id="UP000198406"/>
    </source>
</evidence>
<dbReference type="InParanoid" id="A0A1Z5JVM8"/>
<accession>A0A1Z5JVM8</accession>
<comment type="caution">
    <text evidence="2">The sequence shown here is derived from an EMBL/GenBank/DDBJ whole genome shotgun (WGS) entry which is preliminary data.</text>
</comment>
<protein>
    <submittedName>
        <fullName evidence="2">Uncharacterized protein</fullName>
    </submittedName>
</protein>
<keyword evidence="3" id="KW-1185">Reference proteome</keyword>
<dbReference type="OrthoDB" id="47615at2759"/>
<dbReference type="Proteomes" id="UP000198406">
    <property type="component" value="Unassembled WGS sequence"/>
</dbReference>